<organism evidence="1 2">
    <name type="scientific">Treponema putidum</name>
    <dbReference type="NCBI Taxonomy" id="221027"/>
    <lineage>
        <taxon>Bacteria</taxon>
        <taxon>Pseudomonadati</taxon>
        <taxon>Spirochaetota</taxon>
        <taxon>Spirochaetia</taxon>
        <taxon>Spirochaetales</taxon>
        <taxon>Treponemataceae</taxon>
        <taxon>Treponema</taxon>
    </lineage>
</organism>
<gene>
    <name evidence="1" type="ORF">E4N76_00665</name>
</gene>
<evidence type="ECO:0000313" key="2">
    <source>
        <dbReference type="Proteomes" id="UP001059401"/>
    </source>
</evidence>
<dbReference type="EMBL" id="CP038802">
    <property type="protein sequence ID" value="UTY27660.1"/>
    <property type="molecule type" value="Genomic_DNA"/>
</dbReference>
<keyword evidence="2" id="KW-1185">Reference proteome</keyword>
<name>A0ABY5HTW2_9SPIR</name>
<dbReference type="Proteomes" id="UP001059401">
    <property type="component" value="Chromosome"/>
</dbReference>
<reference evidence="1" key="1">
    <citation type="submission" date="2019-04" db="EMBL/GenBank/DDBJ databases">
        <title>Whole genome sequencing of oral phylogroup 2 treponemes.</title>
        <authorList>
            <person name="Chan Y."/>
            <person name="Zeng H.H."/>
            <person name="Yu X.L."/>
            <person name="Leung W.K."/>
            <person name="Watt R.M."/>
        </authorList>
    </citation>
    <scope>NUCLEOTIDE SEQUENCE</scope>
    <source>
        <strain evidence="1">OMZ 847</strain>
    </source>
</reference>
<protein>
    <submittedName>
        <fullName evidence="1">Uncharacterized protein</fullName>
    </submittedName>
</protein>
<evidence type="ECO:0000313" key="1">
    <source>
        <dbReference type="EMBL" id="UTY27660.1"/>
    </source>
</evidence>
<dbReference type="RefSeq" id="WP_255805688.1">
    <property type="nucleotide sequence ID" value="NZ_CP038802.1"/>
</dbReference>
<accession>A0ABY5HTW2</accession>
<proteinExistence type="predicted"/>
<sequence>MDKQISVYDLLTEHMKFLSVKAAHSKGEKQAGYIEAMEDIQILMNRLRMPCPEEEEFNKLFGSFTFLRLTYDSKVLILDHTRQLVDLKVQISRFMDFLEYNPKMQKKLCRSVAWKLFKLFCRLPWGF</sequence>